<keyword evidence="3" id="KW-1185">Reference proteome</keyword>
<protein>
    <submittedName>
        <fullName evidence="2">Stage II sporulation protein D</fullName>
    </submittedName>
</protein>
<dbReference type="Pfam" id="PF08486">
    <property type="entry name" value="SpoIID"/>
    <property type="match status" value="1"/>
</dbReference>
<dbReference type="InterPro" id="IPR013486">
    <property type="entry name" value="SpoIID/LytB"/>
</dbReference>
<dbReference type="InterPro" id="IPR014225">
    <property type="entry name" value="Spore_II_D_firmicutes"/>
</dbReference>
<accession>A0ABM8IPK4</accession>
<dbReference type="NCBIfam" id="TIGR02669">
    <property type="entry name" value="SpoIID_LytB"/>
    <property type="match status" value="1"/>
</dbReference>
<sequence>MKKIIIGFVAFILTLICIPFSFQMIHQLNNDGGGKVTEAMDSSSKDNNEGVKENMIATNKEENKGEQVVTVFRESKNEEIDIPLETYLIGVVSGEMPALYNIEALKAQAVAARTYTIQLLESQDRIHDTVKHQVYLDTEQLKEKWQDKFDEYYNKVSQAVSETAGQVITYEDQLIKPFYFSISNGFTENAEDYWSTAYPYLKSVNSEWDKTAPNYEVETEFTIQELRNKFNNNNLKQDSFVILNKTAGQNINEILVGDKVYSGREFREILGLRSADFKIKFSNNKVIITTFGYGHGVGMSQYGANELAKQGKKYDDILKYYYQNVKITENFN</sequence>
<evidence type="ECO:0000259" key="1">
    <source>
        <dbReference type="Pfam" id="PF08486"/>
    </source>
</evidence>
<dbReference type="PANTHER" id="PTHR30032">
    <property type="entry name" value="N-ACETYLMURAMOYL-L-ALANINE AMIDASE-RELATED"/>
    <property type="match status" value="1"/>
</dbReference>
<dbReference type="EMBL" id="AP028127">
    <property type="protein sequence ID" value="BEH91739.1"/>
    <property type="molecule type" value="Genomic_DNA"/>
</dbReference>
<evidence type="ECO:0000313" key="3">
    <source>
        <dbReference type="Proteomes" id="UP001432099"/>
    </source>
</evidence>
<evidence type="ECO:0000313" key="2">
    <source>
        <dbReference type="EMBL" id="BEH91739.1"/>
    </source>
</evidence>
<dbReference type="InterPro" id="IPR051922">
    <property type="entry name" value="Bact_Sporulation_Assoc"/>
</dbReference>
<reference evidence="2" key="1">
    <citation type="journal article" date="2024" name="Int. J. Syst. Evol. Microbiol.">
        <title>Turicibacter faecis sp. nov., isolated from faeces of heart failure mouse model.</title>
        <authorList>
            <person name="Imamura Y."/>
            <person name="Motooka D."/>
            <person name="Nakajima Y."/>
            <person name="Ito S."/>
            <person name="Kitakaze M."/>
            <person name="Iida T."/>
            <person name="Nakamura S."/>
        </authorList>
    </citation>
    <scope>NUCLEOTIDE SEQUENCE</scope>
    <source>
        <strain evidence="2">TC023</strain>
    </source>
</reference>
<dbReference type="RefSeq" id="WP_161832434.1">
    <property type="nucleotide sequence ID" value="NZ_AP028127.1"/>
</dbReference>
<dbReference type="NCBIfam" id="TIGR02870">
    <property type="entry name" value="spore_II_D"/>
    <property type="match status" value="1"/>
</dbReference>
<dbReference type="SUPFAM" id="SSF58113">
    <property type="entry name" value="Apolipoprotein A-I"/>
    <property type="match status" value="1"/>
</dbReference>
<dbReference type="Proteomes" id="UP001432099">
    <property type="component" value="Chromosome"/>
</dbReference>
<feature type="domain" description="Sporulation stage II protein D amidase enhancer LytB N-terminal" evidence="1">
    <location>
        <begin position="81"/>
        <end position="170"/>
    </location>
</feature>
<name>A0ABM8IPK4_9FIRM</name>
<proteinExistence type="predicted"/>
<gene>
    <name evidence="2" type="primary">spoIID</name>
    <name evidence="2" type="ORF">T23_18410</name>
</gene>
<organism evidence="2 3">
    <name type="scientific">Turicibacter faecis</name>
    <dbReference type="NCBI Taxonomy" id="2963365"/>
    <lineage>
        <taxon>Bacteria</taxon>
        <taxon>Bacillati</taxon>
        <taxon>Bacillota</taxon>
        <taxon>Erysipelotrichia</taxon>
        <taxon>Erysipelotrichales</taxon>
        <taxon>Turicibacteraceae</taxon>
        <taxon>Turicibacter</taxon>
    </lineage>
</organism>
<dbReference type="InterPro" id="IPR013693">
    <property type="entry name" value="SpoIID/LytB_N"/>
</dbReference>
<dbReference type="PANTHER" id="PTHR30032:SF4">
    <property type="entry name" value="AMIDASE ENHANCER"/>
    <property type="match status" value="1"/>
</dbReference>